<dbReference type="AlphaFoldDB" id="A0A0L0W285"/>
<dbReference type="InterPro" id="IPR052055">
    <property type="entry name" value="Hepadnavirus_pol/RT"/>
</dbReference>
<dbReference type="PANTHER" id="PTHR33050:SF7">
    <property type="entry name" value="RIBONUCLEASE H"/>
    <property type="match status" value="1"/>
</dbReference>
<dbReference type="PANTHER" id="PTHR33050">
    <property type="entry name" value="REVERSE TRANSCRIPTASE DOMAIN-CONTAINING PROTEIN"/>
    <property type="match status" value="1"/>
</dbReference>
<dbReference type="OrthoDB" id="2506773at2759"/>
<reference evidence="2" key="1">
    <citation type="submission" date="2014-03" db="EMBL/GenBank/DDBJ databases">
        <title>The Genome Sequence of Puccinia striiformis f. sp. tritici PST-78.</title>
        <authorList>
            <consortium name="The Broad Institute Genome Sequencing Platform"/>
            <person name="Cuomo C."/>
            <person name="Hulbert S."/>
            <person name="Chen X."/>
            <person name="Walker B."/>
            <person name="Young S.K."/>
            <person name="Zeng Q."/>
            <person name="Gargeya S."/>
            <person name="Fitzgerald M."/>
            <person name="Haas B."/>
            <person name="Abouelleil A."/>
            <person name="Alvarado L."/>
            <person name="Arachchi H.M."/>
            <person name="Berlin A.M."/>
            <person name="Chapman S.B."/>
            <person name="Goldberg J."/>
            <person name="Griggs A."/>
            <person name="Gujja S."/>
            <person name="Hansen M."/>
            <person name="Howarth C."/>
            <person name="Imamovic A."/>
            <person name="Larimer J."/>
            <person name="McCowan C."/>
            <person name="Montmayeur A."/>
            <person name="Murphy C."/>
            <person name="Neiman D."/>
            <person name="Pearson M."/>
            <person name="Priest M."/>
            <person name="Roberts A."/>
            <person name="Saif S."/>
            <person name="Shea T."/>
            <person name="Sisk P."/>
            <person name="Sykes S."/>
            <person name="Wortman J."/>
            <person name="Nusbaum C."/>
            <person name="Birren B."/>
        </authorList>
    </citation>
    <scope>NUCLEOTIDE SEQUENCE [LARGE SCALE GENOMIC DNA]</scope>
    <source>
        <strain evidence="2">race PST-78</strain>
    </source>
</reference>
<evidence type="ECO:0008006" key="3">
    <source>
        <dbReference type="Google" id="ProtNLM"/>
    </source>
</evidence>
<sequence>MPNPAPTEIGWVGDASTSFGIGVIIGRRWAQFQLKREWSQLNNQEGGIAWLETVAIRLGLSMLESLGIKQGKTFIVWTDNTTTEGVIRKRKSKDKSTFIVWTDNTTTEGVIRKRKSKDKSVNEEWKLIQDTLVKLQADIESRRVTSAENPANGLSRGIRDGHEWRHVVPIEVPFDLQRHLFQVLF</sequence>
<dbReference type="EMBL" id="AJIL01000007">
    <property type="protein sequence ID" value="KNF05582.1"/>
    <property type="molecule type" value="Genomic_DNA"/>
</dbReference>
<name>A0A0L0W285_9BASI</name>
<gene>
    <name evidence="1" type="ORF">PSTG_01391</name>
</gene>
<proteinExistence type="predicted"/>
<accession>A0A0L0W285</accession>
<evidence type="ECO:0000313" key="1">
    <source>
        <dbReference type="EMBL" id="KNF05582.1"/>
    </source>
</evidence>
<dbReference type="Proteomes" id="UP000054564">
    <property type="component" value="Unassembled WGS sequence"/>
</dbReference>
<keyword evidence="2" id="KW-1185">Reference proteome</keyword>
<protein>
    <recommendedName>
        <fullName evidence="3">RNase H type-1 domain-containing protein</fullName>
    </recommendedName>
</protein>
<comment type="caution">
    <text evidence="1">The sequence shown here is derived from an EMBL/GenBank/DDBJ whole genome shotgun (WGS) entry which is preliminary data.</text>
</comment>
<evidence type="ECO:0000313" key="2">
    <source>
        <dbReference type="Proteomes" id="UP000054564"/>
    </source>
</evidence>
<organism evidence="1 2">
    <name type="scientific">Puccinia striiformis f. sp. tritici PST-78</name>
    <dbReference type="NCBI Taxonomy" id="1165861"/>
    <lineage>
        <taxon>Eukaryota</taxon>
        <taxon>Fungi</taxon>
        <taxon>Dikarya</taxon>
        <taxon>Basidiomycota</taxon>
        <taxon>Pucciniomycotina</taxon>
        <taxon>Pucciniomycetes</taxon>
        <taxon>Pucciniales</taxon>
        <taxon>Pucciniaceae</taxon>
        <taxon>Puccinia</taxon>
    </lineage>
</organism>